<evidence type="ECO:0000313" key="3">
    <source>
        <dbReference type="Proteomes" id="UP001183202"/>
    </source>
</evidence>
<dbReference type="Proteomes" id="UP001183202">
    <property type="component" value="Unassembled WGS sequence"/>
</dbReference>
<evidence type="ECO:0000313" key="2">
    <source>
        <dbReference type="EMBL" id="MDT0348980.1"/>
    </source>
</evidence>
<comment type="similarity">
    <text evidence="1">Belongs to the UPF0311 family.</text>
</comment>
<dbReference type="Gene3D" id="2.40.160.20">
    <property type="match status" value="1"/>
</dbReference>
<organism evidence="2 3">
    <name type="scientific">Pseudonocardia charpentierae</name>
    <dbReference type="NCBI Taxonomy" id="3075545"/>
    <lineage>
        <taxon>Bacteria</taxon>
        <taxon>Bacillati</taxon>
        <taxon>Actinomycetota</taxon>
        <taxon>Actinomycetes</taxon>
        <taxon>Pseudonocardiales</taxon>
        <taxon>Pseudonocardiaceae</taxon>
        <taxon>Pseudonocardia</taxon>
    </lineage>
</organism>
<dbReference type="HAMAP" id="MF_00775">
    <property type="entry name" value="UPF0311"/>
    <property type="match status" value="1"/>
</dbReference>
<accession>A0ABU2N4Y0</accession>
<gene>
    <name evidence="2" type="ORF">RM445_05510</name>
</gene>
<dbReference type="Pfam" id="PF11578">
    <property type="entry name" value="DUF3237"/>
    <property type="match status" value="1"/>
</dbReference>
<reference evidence="3" key="1">
    <citation type="submission" date="2023-07" db="EMBL/GenBank/DDBJ databases">
        <title>30 novel species of actinomycetes from the DSMZ collection.</title>
        <authorList>
            <person name="Nouioui I."/>
        </authorList>
    </citation>
    <scope>NUCLEOTIDE SEQUENCE [LARGE SCALE GENOMIC DNA]</scope>
    <source>
        <strain evidence="3">DSM 45834</strain>
    </source>
</reference>
<evidence type="ECO:0000256" key="1">
    <source>
        <dbReference type="HAMAP-Rule" id="MF_00775"/>
    </source>
</evidence>
<name>A0ABU2N4Y0_9PSEU</name>
<sequence>MTGFPTPPVPGLALLARFTVELARPLWDLGRTSGLGSRRIVPITGGRIVGPDLNGEILDNGADWQIVGDDGATVVDTRYLLRLDDGALAYLRTQGFRHGPAEVLTRIGQGEVVDPTLYYFRVQMLFETASVTYGWLNRTLAIGSALRTADAVVYDAYRVT</sequence>
<dbReference type="InterPro" id="IPR020915">
    <property type="entry name" value="UPF0311"/>
</dbReference>
<proteinExistence type="inferred from homology"/>
<protein>
    <recommendedName>
        <fullName evidence="1">UPF0311 protein RM445_05510</fullName>
    </recommendedName>
</protein>
<dbReference type="EMBL" id="JAVREJ010000003">
    <property type="protein sequence ID" value="MDT0348980.1"/>
    <property type="molecule type" value="Genomic_DNA"/>
</dbReference>
<dbReference type="RefSeq" id="WP_311554947.1">
    <property type="nucleotide sequence ID" value="NZ_JAVREJ010000003.1"/>
</dbReference>
<dbReference type="PANTHER" id="PTHR37315">
    <property type="entry name" value="UPF0311 PROTEIN BLR7842"/>
    <property type="match status" value="1"/>
</dbReference>
<keyword evidence="3" id="KW-1185">Reference proteome</keyword>
<comment type="caution">
    <text evidence="2">The sequence shown here is derived from an EMBL/GenBank/DDBJ whole genome shotgun (WGS) entry which is preliminary data.</text>
</comment>
<dbReference type="PANTHER" id="PTHR37315:SF1">
    <property type="entry name" value="UPF0311 PROTEIN BLR7842"/>
    <property type="match status" value="1"/>
</dbReference>